<name>A0A3B0YPC7_9ZZZZ</name>
<dbReference type="Pfam" id="PF05990">
    <property type="entry name" value="DUF900"/>
    <property type="match status" value="1"/>
</dbReference>
<reference evidence="1" key="1">
    <citation type="submission" date="2018-06" db="EMBL/GenBank/DDBJ databases">
        <authorList>
            <person name="Zhirakovskaya E."/>
        </authorList>
    </citation>
    <scope>NUCLEOTIDE SEQUENCE</scope>
</reference>
<evidence type="ECO:0008006" key="2">
    <source>
        <dbReference type="Google" id="ProtNLM"/>
    </source>
</evidence>
<dbReference type="InterPro" id="IPR010297">
    <property type="entry name" value="DUF900_hydrolase"/>
</dbReference>
<protein>
    <recommendedName>
        <fullName evidence="2">Alpha/beta hydrolase</fullName>
    </recommendedName>
</protein>
<accession>A0A3B0YPC7</accession>
<evidence type="ECO:0000313" key="1">
    <source>
        <dbReference type="EMBL" id="VAW76199.1"/>
    </source>
</evidence>
<gene>
    <name evidence="1" type="ORF">MNBD_GAMMA13-539</name>
</gene>
<organism evidence="1">
    <name type="scientific">hydrothermal vent metagenome</name>
    <dbReference type="NCBI Taxonomy" id="652676"/>
    <lineage>
        <taxon>unclassified sequences</taxon>
        <taxon>metagenomes</taxon>
        <taxon>ecological metagenomes</taxon>
    </lineage>
</organism>
<proteinExistence type="predicted"/>
<sequence length="331" mass="37656">MLFMVTNRRMSDGKYADEEKPNKKFDYLYAYNKGARKSDKFERSGKKGFETSLLAELKRIKEQDGVNTPKVGIYLHGYNSDYQDSIDHIYDLEKNLQKVYGHYPVIIGFSWPSSGKTPYYLSDREEARDSIGAFTRFLLDINGLATKNEQDCFSTTFCIAHSMGNYLLRKGMEYLSDTLGSPRGRLLFDETIMIAPDISSKDMELGGKGQYIADFSRRIHIYYSKHDRALKASSVKRFGGNRLGRYGVSNYDNLPGNVIAVDAKAYANKESISGYKDRKNEQVSVHSSYRYHKNMLSDVIQVLSSIDRDQIEGRKAVGSDGVPMTNHYSLV</sequence>
<dbReference type="EMBL" id="UOFK01000089">
    <property type="protein sequence ID" value="VAW76199.1"/>
    <property type="molecule type" value="Genomic_DNA"/>
</dbReference>
<dbReference type="AlphaFoldDB" id="A0A3B0YPC7"/>